<gene>
    <name evidence="1" type="ORF">SACC_14780</name>
</gene>
<dbReference type="Proteomes" id="UP001319921">
    <property type="component" value="Chromosome"/>
</dbReference>
<protein>
    <submittedName>
        <fullName evidence="1">Uncharacterized protein</fullName>
    </submittedName>
</protein>
<dbReference type="AlphaFoldDB" id="A0AAQ4CRN0"/>
<dbReference type="GeneID" id="68866202"/>
<evidence type="ECO:0000313" key="2">
    <source>
        <dbReference type="Proteomes" id="UP001319921"/>
    </source>
</evidence>
<evidence type="ECO:0000313" key="1">
    <source>
        <dbReference type="EMBL" id="BDB98461.1"/>
    </source>
</evidence>
<reference evidence="1 2" key="1">
    <citation type="journal article" date="2022" name="Microbiol. Resour. Announc.">
        <title>Complete Genome Sequence of the Hyperthermophilic and Acidophilic Archaeon Saccharolobus caldissimus Strain HS-3T.</title>
        <authorList>
            <person name="Sakai H.D."/>
            <person name="Kurosawa N."/>
        </authorList>
    </citation>
    <scope>NUCLEOTIDE SEQUENCE [LARGE SCALE GENOMIC DNA]</scope>
    <source>
        <strain evidence="1 2">JCM32116</strain>
    </source>
</reference>
<keyword evidence="2" id="KW-1185">Reference proteome</keyword>
<accession>A0AAQ4CRN0</accession>
<dbReference type="RefSeq" id="WP_229572327.1">
    <property type="nucleotide sequence ID" value="NZ_AP025226.1"/>
</dbReference>
<dbReference type="KEGG" id="scas:SACC_14780"/>
<organism evidence="1 2">
    <name type="scientific">Saccharolobus caldissimus</name>
    <dbReference type="NCBI Taxonomy" id="1702097"/>
    <lineage>
        <taxon>Archaea</taxon>
        <taxon>Thermoproteota</taxon>
        <taxon>Thermoprotei</taxon>
        <taxon>Sulfolobales</taxon>
        <taxon>Sulfolobaceae</taxon>
        <taxon>Saccharolobus</taxon>
    </lineage>
</organism>
<name>A0AAQ4CRN0_9CREN</name>
<dbReference type="EMBL" id="AP025226">
    <property type="protein sequence ID" value="BDB98461.1"/>
    <property type="molecule type" value="Genomic_DNA"/>
</dbReference>
<sequence>MDFQKVEELTRHLSAYDRRLCEIYYYLYRASENNLTKNELDEYYKILKRRSHSVDHLVKLAEVYLIMGDRDTVSTIIQKK</sequence>
<proteinExistence type="predicted"/>